<gene>
    <name evidence="2" type="ORF">APU01nite_16340</name>
</gene>
<evidence type="ECO:0000256" key="1">
    <source>
        <dbReference type="SAM" id="MobiDB-lite"/>
    </source>
</evidence>
<reference evidence="2 3" key="1">
    <citation type="submission" date="2019-07" db="EMBL/GenBank/DDBJ databases">
        <title>Whole genome shotgun sequence of Alkalibacterium putridalgicola NBRC 103243.</title>
        <authorList>
            <person name="Hosoyama A."/>
            <person name="Uohara A."/>
            <person name="Ohji S."/>
            <person name="Ichikawa N."/>
        </authorList>
    </citation>
    <scope>NUCLEOTIDE SEQUENCE [LARGE SCALE GENOMIC DNA]</scope>
    <source>
        <strain evidence="2 3">NBRC 103243</strain>
    </source>
</reference>
<dbReference type="Proteomes" id="UP000321425">
    <property type="component" value="Unassembled WGS sequence"/>
</dbReference>
<proteinExistence type="predicted"/>
<accession>A0ABQ0UYG2</accession>
<name>A0ABQ0UYG2_9LACT</name>
<keyword evidence="3" id="KW-1185">Reference proteome</keyword>
<comment type="caution">
    <text evidence="2">The sequence shown here is derived from an EMBL/GenBank/DDBJ whole genome shotgun (WGS) entry which is preliminary data.</text>
</comment>
<evidence type="ECO:0000313" key="3">
    <source>
        <dbReference type="Proteomes" id="UP000321425"/>
    </source>
</evidence>
<sequence>MKRREEGNPSTNMPDKQTYANGQKVYELNGDTLTYYFIDGTVKSKGTYNDEQMEGEWVFYRKTGELWQVGQFKGGQKHGRWIRYSRDGEIEYDEEFRAGKQIK</sequence>
<dbReference type="EMBL" id="BJUX01000018">
    <property type="protein sequence ID" value="GEK89595.1"/>
    <property type="molecule type" value="Genomic_DNA"/>
</dbReference>
<organism evidence="2 3">
    <name type="scientific">Alkalibacterium putridalgicola</name>
    <dbReference type="NCBI Taxonomy" id="426703"/>
    <lineage>
        <taxon>Bacteria</taxon>
        <taxon>Bacillati</taxon>
        <taxon>Bacillota</taxon>
        <taxon>Bacilli</taxon>
        <taxon>Lactobacillales</taxon>
        <taxon>Carnobacteriaceae</taxon>
        <taxon>Alkalibacterium</taxon>
    </lineage>
</organism>
<evidence type="ECO:0008006" key="4">
    <source>
        <dbReference type="Google" id="ProtNLM"/>
    </source>
</evidence>
<protein>
    <recommendedName>
        <fullName evidence="4">MORN repeat variant</fullName>
    </recommendedName>
</protein>
<dbReference type="Gene3D" id="2.20.110.10">
    <property type="entry name" value="Histone H3 K4-specific methyltransferase SET7/9 N-terminal domain"/>
    <property type="match status" value="1"/>
</dbReference>
<dbReference type="RefSeq" id="WP_143058693.1">
    <property type="nucleotide sequence ID" value="NZ_BJUX01000018.1"/>
</dbReference>
<dbReference type="SUPFAM" id="SSF82185">
    <property type="entry name" value="Histone H3 K4-specific methyltransferase SET7/9 N-terminal domain"/>
    <property type="match status" value="1"/>
</dbReference>
<feature type="compositionally biased region" description="Polar residues" evidence="1">
    <location>
        <begin position="8"/>
        <end position="21"/>
    </location>
</feature>
<feature type="region of interest" description="Disordered" evidence="1">
    <location>
        <begin position="1"/>
        <end position="22"/>
    </location>
</feature>
<evidence type="ECO:0000313" key="2">
    <source>
        <dbReference type="EMBL" id="GEK89595.1"/>
    </source>
</evidence>